<sequence>MNNFEPGLTKYNTAPPPNDFKRKNSWEIKERALIKSEDFTPFKLPTHDDTTEFKEVSGKARYLVEEKPNVGTGGMSNVFRGWDSRLERYVAVKELLPDWLDSGESYRNIIELEAKTIEKLKKNFHPGIPNIYDYIETRSLDGRIRPLLIMELIEGESLFLRLSDDVKQPLAISEISNIITQTADTVDFMNENDLIHKDIKPKNIILSQPHIKIIDYGSSSWIPDVDAVTASYTSPETYINNTKDARSDEYSLAATAYSIFFGNPPDIIENPEIITEAQFYSKSFKYKVKDLDIKKLINIFRKSLSKNPDDRYQTSTEFAQAFCKIIKNVGLKD</sequence>
<dbReference type="PROSITE" id="PS00108">
    <property type="entry name" value="PROTEIN_KINASE_ST"/>
    <property type="match status" value="1"/>
</dbReference>
<dbReference type="InterPro" id="IPR017441">
    <property type="entry name" value="Protein_kinase_ATP_BS"/>
</dbReference>
<organism evidence="6 7">
    <name type="scientific">Candidatus Roizmanbacteria bacterium CG22_combo_CG10-13_8_21_14_all_34_12</name>
    <dbReference type="NCBI Taxonomy" id="1974860"/>
    <lineage>
        <taxon>Bacteria</taxon>
        <taxon>Candidatus Roizmaniibacteriota</taxon>
    </lineage>
</organism>
<dbReference type="InterPro" id="IPR000719">
    <property type="entry name" value="Prot_kinase_dom"/>
</dbReference>
<dbReference type="Pfam" id="PF00069">
    <property type="entry name" value="Pkinase"/>
    <property type="match status" value="1"/>
</dbReference>
<reference evidence="6 7" key="1">
    <citation type="submission" date="2017-09" db="EMBL/GenBank/DDBJ databases">
        <title>Depth-based differentiation of microbial function through sediment-hosted aquifers and enrichment of novel symbionts in the deep terrestrial subsurface.</title>
        <authorList>
            <person name="Probst A.J."/>
            <person name="Ladd B."/>
            <person name="Jarett J.K."/>
            <person name="Geller-Mcgrath D.E."/>
            <person name="Sieber C.M."/>
            <person name="Emerson J.B."/>
            <person name="Anantharaman K."/>
            <person name="Thomas B.C."/>
            <person name="Malmstrom R."/>
            <person name="Stieglmeier M."/>
            <person name="Klingl A."/>
            <person name="Woyke T."/>
            <person name="Ryan C.M."/>
            <person name="Banfield J.F."/>
        </authorList>
    </citation>
    <scope>NUCLEOTIDE SEQUENCE [LARGE SCALE GENOMIC DNA]</scope>
    <source>
        <strain evidence="6">CG22_combo_CG10-13_8_21_14_all_34_12</strain>
    </source>
</reference>
<evidence type="ECO:0000313" key="7">
    <source>
        <dbReference type="Proteomes" id="UP000229699"/>
    </source>
</evidence>
<dbReference type="EMBL" id="PCTC01000015">
    <property type="protein sequence ID" value="PIP63763.1"/>
    <property type="molecule type" value="Genomic_DNA"/>
</dbReference>
<keyword evidence="1 3" id="KW-0547">Nucleotide-binding</keyword>
<feature type="binding site" evidence="3">
    <location>
        <position position="93"/>
    </location>
    <ligand>
        <name>ATP</name>
        <dbReference type="ChEBI" id="CHEBI:30616"/>
    </ligand>
</feature>
<dbReference type="GO" id="GO:0004672">
    <property type="term" value="F:protein kinase activity"/>
    <property type="evidence" value="ECO:0007669"/>
    <property type="project" value="InterPro"/>
</dbReference>
<dbReference type="PROSITE" id="PS50011">
    <property type="entry name" value="PROTEIN_KINASE_DOM"/>
    <property type="match status" value="1"/>
</dbReference>
<dbReference type="InterPro" id="IPR008271">
    <property type="entry name" value="Ser/Thr_kinase_AS"/>
</dbReference>
<dbReference type="SMART" id="SM00220">
    <property type="entry name" value="S_TKc"/>
    <property type="match status" value="1"/>
</dbReference>
<evidence type="ECO:0000259" key="5">
    <source>
        <dbReference type="PROSITE" id="PS50011"/>
    </source>
</evidence>
<evidence type="ECO:0000256" key="2">
    <source>
        <dbReference type="ARBA" id="ARBA00022840"/>
    </source>
</evidence>
<name>A0A2H0C1G0_9BACT</name>
<keyword evidence="2 3" id="KW-0067">ATP-binding</keyword>
<evidence type="ECO:0000256" key="1">
    <source>
        <dbReference type="ARBA" id="ARBA00022741"/>
    </source>
</evidence>
<dbReference type="InterPro" id="IPR011009">
    <property type="entry name" value="Kinase-like_dom_sf"/>
</dbReference>
<dbReference type="PANTHER" id="PTHR44167:SF24">
    <property type="entry name" value="SERINE_THREONINE-PROTEIN KINASE CHK2"/>
    <property type="match status" value="1"/>
</dbReference>
<proteinExistence type="predicted"/>
<accession>A0A2H0C1G0</accession>
<dbReference type="Proteomes" id="UP000229699">
    <property type="component" value="Unassembled WGS sequence"/>
</dbReference>
<dbReference type="PROSITE" id="PS00107">
    <property type="entry name" value="PROTEIN_KINASE_ATP"/>
    <property type="match status" value="1"/>
</dbReference>
<dbReference type="AlphaFoldDB" id="A0A2H0C1G0"/>
<dbReference type="CDD" id="cd14014">
    <property type="entry name" value="STKc_PknB_like"/>
    <property type="match status" value="1"/>
</dbReference>
<feature type="domain" description="Protein kinase" evidence="5">
    <location>
        <begin position="64"/>
        <end position="323"/>
    </location>
</feature>
<dbReference type="PANTHER" id="PTHR44167">
    <property type="entry name" value="OVARIAN-SPECIFIC SERINE/THREONINE-PROTEIN KINASE LOK-RELATED"/>
    <property type="match status" value="1"/>
</dbReference>
<dbReference type="SUPFAM" id="SSF56112">
    <property type="entry name" value="Protein kinase-like (PK-like)"/>
    <property type="match status" value="1"/>
</dbReference>
<dbReference type="Gene3D" id="3.30.200.20">
    <property type="entry name" value="Phosphorylase Kinase, domain 1"/>
    <property type="match status" value="1"/>
</dbReference>
<protein>
    <recommendedName>
        <fullName evidence="5">Protein kinase domain-containing protein</fullName>
    </recommendedName>
</protein>
<dbReference type="GO" id="GO:0005524">
    <property type="term" value="F:ATP binding"/>
    <property type="evidence" value="ECO:0007669"/>
    <property type="project" value="UniProtKB-UniRule"/>
</dbReference>
<evidence type="ECO:0000256" key="4">
    <source>
        <dbReference type="SAM" id="MobiDB-lite"/>
    </source>
</evidence>
<gene>
    <name evidence="6" type="ORF">COW97_00760</name>
</gene>
<evidence type="ECO:0000313" key="6">
    <source>
        <dbReference type="EMBL" id="PIP63763.1"/>
    </source>
</evidence>
<feature type="region of interest" description="Disordered" evidence="4">
    <location>
        <begin position="1"/>
        <end position="22"/>
    </location>
</feature>
<comment type="caution">
    <text evidence="6">The sequence shown here is derived from an EMBL/GenBank/DDBJ whole genome shotgun (WGS) entry which is preliminary data.</text>
</comment>
<evidence type="ECO:0000256" key="3">
    <source>
        <dbReference type="PROSITE-ProRule" id="PRU10141"/>
    </source>
</evidence>
<dbReference type="Gene3D" id="1.10.510.10">
    <property type="entry name" value="Transferase(Phosphotransferase) domain 1"/>
    <property type="match status" value="1"/>
</dbReference>